<evidence type="ECO:0000256" key="1">
    <source>
        <dbReference type="ARBA" id="ARBA00000022"/>
    </source>
</evidence>
<accession>A0ABU9TQ39</accession>
<feature type="domain" description="NADAR" evidence="3">
    <location>
        <begin position="2"/>
        <end position="150"/>
    </location>
</feature>
<comment type="catalytic activity">
    <reaction evidence="1">
        <text>5-amino-6-(5-phospho-D-ribosylamino)uracil + H2O = 5,6-diaminouracil + D-ribose 5-phosphate</text>
        <dbReference type="Rhea" id="RHEA:55020"/>
        <dbReference type="ChEBI" id="CHEBI:15377"/>
        <dbReference type="ChEBI" id="CHEBI:46252"/>
        <dbReference type="ChEBI" id="CHEBI:58453"/>
        <dbReference type="ChEBI" id="CHEBI:78346"/>
    </reaction>
</comment>
<protein>
    <submittedName>
        <fullName evidence="4">NADAR family protein</fullName>
    </submittedName>
</protein>
<dbReference type="Proteomes" id="UP001449225">
    <property type="component" value="Unassembled WGS sequence"/>
</dbReference>
<dbReference type="Gene3D" id="1.10.357.40">
    <property type="entry name" value="YbiA-like"/>
    <property type="match status" value="1"/>
</dbReference>
<evidence type="ECO:0000256" key="2">
    <source>
        <dbReference type="ARBA" id="ARBA00000751"/>
    </source>
</evidence>
<dbReference type="InterPro" id="IPR012816">
    <property type="entry name" value="NADAR"/>
</dbReference>
<comment type="catalytic activity">
    <reaction evidence="2">
        <text>2,5-diamino-6-hydroxy-4-(5-phosphoribosylamino)-pyrimidine + H2O = 2,5,6-triamino-4-hydroxypyrimidine + D-ribose 5-phosphate</text>
        <dbReference type="Rhea" id="RHEA:23436"/>
        <dbReference type="ChEBI" id="CHEBI:15377"/>
        <dbReference type="ChEBI" id="CHEBI:58614"/>
        <dbReference type="ChEBI" id="CHEBI:78346"/>
        <dbReference type="ChEBI" id="CHEBI:137796"/>
    </reaction>
</comment>
<proteinExistence type="predicted"/>
<keyword evidence="5" id="KW-1185">Reference proteome</keyword>
<dbReference type="RefSeq" id="WP_342853886.1">
    <property type="nucleotide sequence ID" value="NZ_JBBMRA010000003.1"/>
</dbReference>
<reference evidence="4 5" key="1">
    <citation type="submission" date="2024-03" db="EMBL/GenBank/DDBJ databases">
        <title>Community enrichment and isolation of bacterial strains for fucoidan degradation.</title>
        <authorList>
            <person name="Sichert A."/>
        </authorList>
    </citation>
    <scope>NUCLEOTIDE SEQUENCE [LARGE SCALE GENOMIC DNA]</scope>
    <source>
        <strain evidence="4 5">AS76</strain>
    </source>
</reference>
<dbReference type="SUPFAM" id="SSF143990">
    <property type="entry name" value="YbiA-like"/>
    <property type="match status" value="1"/>
</dbReference>
<sequence>MFFGQKEKKLFTLTRTDPDNPLASYAQYPFELEGCEWPSVEHYYQAMKFGDADYREQIRLAPSPKDAASLGKSKKHQKRKDWDKVKLIYMTRGTYIKCRTYPEVAKMLLDSGDTAIADVSQYDYFWGSGRDMRATNAFGQMLMDIREKLRTELN</sequence>
<evidence type="ECO:0000313" key="5">
    <source>
        <dbReference type="Proteomes" id="UP001449225"/>
    </source>
</evidence>
<dbReference type="CDD" id="cd15457">
    <property type="entry name" value="NADAR"/>
    <property type="match status" value="1"/>
</dbReference>
<dbReference type="EMBL" id="JBBMRA010000003">
    <property type="protein sequence ID" value="MEM5535702.1"/>
    <property type="molecule type" value="Genomic_DNA"/>
</dbReference>
<organism evidence="4 5">
    <name type="scientific">Neptuniibacter pectenicola</name>
    <dbReference type="NCBI Taxonomy" id="1806669"/>
    <lineage>
        <taxon>Bacteria</taxon>
        <taxon>Pseudomonadati</taxon>
        <taxon>Pseudomonadota</taxon>
        <taxon>Gammaproteobacteria</taxon>
        <taxon>Oceanospirillales</taxon>
        <taxon>Oceanospirillaceae</taxon>
        <taxon>Neptuniibacter</taxon>
    </lineage>
</organism>
<gene>
    <name evidence="4" type="ORF">WNY58_04775</name>
</gene>
<comment type="caution">
    <text evidence="4">The sequence shown here is derived from an EMBL/GenBank/DDBJ whole genome shotgun (WGS) entry which is preliminary data.</text>
</comment>
<dbReference type="NCBIfam" id="TIGR02464">
    <property type="entry name" value="ribofla_fusion"/>
    <property type="match status" value="1"/>
</dbReference>
<name>A0ABU9TQ39_9GAMM</name>
<dbReference type="Pfam" id="PF08719">
    <property type="entry name" value="NADAR"/>
    <property type="match status" value="1"/>
</dbReference>
<evidence type="ECO:0000259" key="3">
    <source>
        <dbReference type="Pfam" id="PF08719"/>
    </source>
</evidence>
<evidence type="ECO:0000313" key="4">
    <source>
        <dbReference type="EMBL" id="MEM5535702.1"/>
    </source>
</evidence>
<dbReference type="InterPro" id="IPR037238">
    <property type="entry name" value="YbiA-like_sf"/>
</dbReference>